<sequence>MNRENPYRDQAERLRKKINHPDREEYNTSTGLPPRNEIHRDRQKKNNWKLKYPIIRLLALFFILLPICIFSVYSYLNDKPGGTDTSEKGSGYDMIDIDRSQDASTKKEPASNLDDHVAEENPNQQPLIIPSAEATVATGGNKDGETAPEESTKPAPVAEAKAASPAEDNQSESSAAVTQKEDEAAVIYHTVAPGETMYRIAMKYYQSQAGIDKIKQANNIKNNEIQVGQKLKIPIEQ</sequence>
<dbReference type="InterPro" id="IPR018392">
    <property type="entry name" value="LysM"/>
</dbReference>
<dbReference type="Gene3D" id="3.10.350.10">
    <property type="entry name" value="LysM domain"/>
    <property type="match status" value="1"/>
</dbReference>
<feature type="compositionally biased region" description="Basic and acidic residues" evidence="1">
    <location>
        <begin position="100"/>
        <end position="119"/>
    </location>
</feature>
<dbReference type="EMBL" id="PGVD01000013">
    <property type="protein sequence ID" value="PLS00229.1"/>
    <property type="molecule type" value="Genomic_DNA"/>
</dbReference>
<feature type="region of interest" description="Disordered" evidence="1">
    <location>
        <begin position="100"/>
        <end position="179"/>
    </location>
</feature>
<feature type="domain" description="LysM" evidence="3">
    <location>
        <begin position="187"/>
        <end position="233"/>
    </location>
</feature>
<feature type="transmembrane region" description="Helical" evidence="2">
    <location>
        <begin position="54"/>
        <end position="76"/>
    </location>
</feature>
<proteinExistence type="predicted"/>
<dbReference type="SUPFAM" id="SSF54106">
    <property type="entry name" value="LysM domain"/>
    <property type="match status" value="1"/>
</dbReference>
<dbReference type="AlphaFoldDB" id="A0A2N5GRQ0"/>
<evidence type="ECO:0000259" key="3">
    <source>
        <dbReference type="PROSITE" id="PS51782"/>
    </source>
</evidence>
<feature type="region of interest" description="Disordered" evidence="1">
    <location>
        <begin position="1"/>
        <end position="43"/>
    </location>
</feature>
<dbReference type="SMART" id="SM00257">
    <property type="entry name" value="LysM"/>
    <property type="match status" value="1"/>
</dbReference>
<feature type="compositionally biased region" description="Basic and acidic residues" evidence="1">
    <location>
        <begin position="1"/>
        <end position="26"/>
    </location>
</feature>
<dbReference type="PROSITE" id="PS51782">
    <property type="entry name" value="LYSM"/>
    <property type="match status" value="1"/>
</dbReference>
<dbReference type="EMBL" id="PGVA01000004">
    <property type="protein sequence ID" value="PLR86109.1"/>
    <property type="molecule type" value="Genomic_DNA"/>
</dbReference>
<evidence type="ECO:0000256" key="1">
    <source>
        <dbReference type="SAM" id="MobiDB-lite"/>
    </source>
</evidence>
<accession>A0A2N5GRQ0</accession>
<evidence type="ECO:0000313" key="6">
    <source>
        <dbReference type="Proteomes" id="UP000234951"/>
    </source>
</evidence>
<gene>
    <name evidence="4" type="ORF">CU635_03480</name>
    <name evidence="5" type="ORF">CVD25_05190</name>
</gene>
<dbReference type="RefSeq" id="WP_101575773.1">
    <property type="nucleotide sequence ID" value="NZ_PGVA01000004.1"/>
</dbReference>
<dbReference type="Proteomes" id="UP000234951">
    <property type="component" value="Unassembled WGS sequence"/>
</dbReference>
<feature type="compositionally biased region" description="Low complexity" evidence="1">
    <location>
        <begin position="153"/>
        <end position="167"/>
    </location>
</feature>
<name>A0A2N5GRQ0_9BACI</name>
<dbReference type="Proteomes" id="UP000235114">
    <property type="component" value="Unassembled WGS sequence"/>
</dbReference>
<dbReference type="InterPro" id="IPR036779">
    <property type="entry name" value="LysM_dom_sf"/>
</dbReference>
<evidence type="ECO:0000313" key="4">
    <source>
        <dbReference type="EMBL" id="PLR86109.1"/>
    </source>
</evidence>
<dbReference type="Pfam" id="PF01476">
    <property type="entry name" value="LysM"/>
    <property type="match status" value="1"/>
</dbReference>
<keyword evidence="2" id="KW-0472">Membrane</keyword>
<keyword evidence="2" id="KW-1133">Transmembrane helix</keyword>
<evidence type="ECO:0000313" key="7">
    <source>
        <dbReference type="Proteomes" id="UP000235114"/>
    </source>
</evidence>
<reference evidence="4 6" key="1">
    <citation type="submission" date="2017-11" db="EMBL/GenBank/DDBJ databases">
        <title>Comparitive Functional Genomics of Dry Heat Resistant strains isolated from the Viking Spacecraft.</title>
        <authorList>
            <person name="Seuylemezian A."/>
            <person name="Cooper K."/>
            <person name="Vaishampayan P."/>
        </authorList>
    </citation>
    <scope>NUCLEOTIDE SEQUENCE [LARGE SCALE GENOMIC DNA]</scope>
    <source>
        <strain evidence="4 6">M4.6</strain>
    </source>
</reference>
<reference evidence="5 7" key="2">
    <citation type="submission" date="2017-12" db="EMBL/GenBank/DDBJ databases">
        <title>Comparative Functional Genomics of Dry Heat Resistant strains isolated from the Viking Spacecraft.</title>
        <authorList>
            <person name="Seuylemezian A."/>
            <person name="Cooper K."/>
            <person name="Vaishampayan P."/>
        </authorList>
    </citation>
    <scope>NUCLEOTIDE SEQUENCE [LARGE SCALE GENOMIC DNA]</scope>
    <source>
        <strain evidence="5 7">ATCC 29669</strain>
    </source>
</reference>
<evidence type="ECO:0000313" key="5">
    <source>
        <dbReference type="EMBL" id="PLS00229.1"/>
    </source>
</evidence>
<keyword evidence="2" id="KW-0812">Transmembrane</keyword>
<dbReference type="OrthoDB" id="2583609at2"/>
<comment type="caution">
    <text evidence="4">The sequence shown here is derived from an EMBL/GenBank/DDBJ whole genome shotgun (WGS) entry which is preliminary data.</text>
</comment>
<keyword evidence="7" id="KW-1185">Reference proteome</keyword>
<dbReference type="CDD" id="cd00118">
    <property type="entry name" value="LysM"/>
    <property type="match status" value="1"/>
</dbReference>
<protein>
    <recommendedName>
        <fullName evidence="3">LysM domain-containing protein</fullName>
    </recommendedName>
</protein>
<organism evidence="4 6">
    <name type="scientific">Bacillus canaveralius</name>
    <dbReference type="NCBI Taxonomy" id="1403243"/>
    <lineage>
        <taxon>Bacteria</taxon>
        <taxon>Bacillati</taxon>
        <taxon>Bacillota</taxon>
        <taxon>Bacilli</taxon>
        <taxon>Bacillales</taxon>
        <taxon>Bacillaceae</taxon>
        <taxon>Bacillus</taxon>
    </lineage>
</organism>
<evidence type="ECO:0000256" key="2">
    <source>
        <dbReference type="SAM" id="Phobius"/>
    </source>
</evidence>